<proteinExistence type="predicted"/>
<dbReference type="EMBL" id="MU007073">
    <property type="protein sequence ID" value="KAF2424844.1"/>
    <property type="molecule type" value="Genomic_DNA"/>
</dbReference>
<comment type="caution">
    <text evidence="2">The sequence shown here is derived from an EMBL/GenBank/DDBJ whole genome shotgun (WGS) entry which is preliminary data.</text>
</comment>
<evidence type="ECO:0000256" key="1">
    <source>
        <dbReference type="SAM" id="Phobius"/>
    </source>
</evidence>
<sequence>MTSILGKLFASLLFPKLLAWGIDTHIELLIGLPLFVGAGLFMLSAACFSVVGMRMWNEHGPSRESEDENA</sequence>
<dbReference type="OrthoDB" id="194139at2759"/>
<protein>
    <submittedName>
        <fullName evidence="2">Uncharacterized protein</fullName>
    </submittedName>
</protein>
<keyword evidence="1" id="KW-0472">Membrane</keyword>
<organism evidence="2 3">
    <name type="scientific">Tothia fuscella</name>
    <dbReference type="NCBI Taxonomy" id="1048955"/>
    <lineage>
        <taxon>Eukaryota</taxon>
        <taxon>Fungi</taxon>
        <taxon>Dikarya</taxon>
        <taxon>Ascomycota</taxon>
        <taxon>Pezizomycotina</taxon>
        <taxon>Dothideomycetes</taxon>
        <taxon>Pleosporomycetidae</taxon>
        <taxon>Venturiales</taxon>
        <taxon>Cylindrosympodiaceae</taxon>
        <taxon>Tothia</taxon>
    </lineage>
</organism>
<gene>
    <name evidence="2" type="ORF">EJ08DRAFT_652296</name>
</gene>
<name>A0A9P4NK61_9PEZI</name>
<evidence type="ECO:0000313" key="3">
    <source>
        <dbReference type="Proteomes" id="UP000800235"/>
    </source>
</evidence>
<keyword evidence="3" id="KW-1185">Reference proteome</keyword>
<dbReference type="AlphaFoldDB" id="A0A9P4NK61"/>
<keyword evidence="1" id="KW-1133">Transmembrane helix</keyword>
<keyword evidence="1" id="KW-0812">Transmembrane</keyword>
<feature type="transmembrane region" description="Helical" evidence="1">
    <location>
        <begin position="29"/>
        <end position="53"/>
    </location>
</feature>
<accession>A0A9P4NK61</accession>
<evidence type="ECO:0000313" key="2">
    <source>
        <dbReference type="EMBL" id="KAF2424844.1"/>
    </source>
</evidence>
<dbReference type="Proteomes" id="UP000800235">
    <property type="component" value="Unassembled WGS sequence"/>
</dbReference>
<reference evidence="2" key="1">
    <citation type="journal article" date="2020" name="Stud. Mycol.">
        <title>101 Dothideomycetes genomes: a test case for predicting lifestyles and emergence of pathogens.</title>
        <authorList>
            <person name="Haridas S."/>
            <person name="Albert R."/>
            <person name="Binder M."/>
            <person name="Bloem J."/>
            <person name="Labutti K."/>
            <person name="Salamov A."/>
            <person name="Andreopoulos B."/>
            <person name="Baker S."/>
            <person name="Barry K."/>
            <person name="Bills G."/>
            <person name="Bluhm B."/>
            <person name="Cannon C."/>
            <person name="Castanera R."/>
            <person name="Culley D."/>
            <person name="Daum C."/>
            <person name="Ezra D."/>
            <person name="Gonzalez J."/>
            <person name="Henrissat B."/>
            <person name="Kuo A."/>
            <person name="Liang C."/>
            <person name="Lipzen A."/>
            <person name="Lutzoni F."/>
            <person name="Magnuson J."/>
            <person name="Mondo S."/>
            <person name="Nolan M."/>
            <person name="Ohm R."/>
            <person name="Pangilinan J."/>
            <person name="Park H.-J."/>
            <person name="Ramirez L."/>
            <person name="Alfaro M."/>
            <person name="Sun H."/>
            <person name="Tritt A."/>
            <person name="Yoshinaga Y."/>
            <person name="Zwiers L.-H."/>
            <person name="Turgeon B."/>
            <person name="Goodwin S."/>
            <person name="Spatafora J."/>
            <person name="Crous P."/>
            <person name="Grigoriev I."/>
        </authorList>
    </citation>
    <scope>NUCLEOTIDE SEQUENCE</scope>
    <source>
        <strain evidence="2">CBS 130266</strain>
    </source>
</reference>